<protein>
    <submittedName>
        <fullName evidence="2">Uncharacterized protein</fullName>
    </submittedName>
</protein>
<feature type="compositionally biased region" description="Polar residues" evidence="1">
    <location>
        <begin position="37"/>
        <end position="50"/>
    </location>
</feature>
<organism evidence="2 3">
    <name type="scientific">Ophiocordyceps camponoti-rufipedis</name>
    <dbReference type="NCBI Taxonomy" id="2004952"/>
    <lineage>
        <taxon>Eukaryota</taxon>
        <taxon>Fungi</taxon>
        <taxon>Dikarya</taxon>
        <taxon>Ascomycota</taxon>
        <taxon>Pezizomycotina</taxon>
        <taxon>Sordariomycetes</taxon>
        <taxon>Hypocreomycetidae</taxon>
        <taxon>Hypocreales</taxon>
        <taxon>Ophiocordycipitaceae</taxon>
        <taxon>Ophiocordyceps</taxon>
    </lineage>
</organism>
<name>A0A2C5ZCL9_9HYPO</name>
<feature type="region of interest" description="Disordered" evidence="1">
    <location>
        <begin position="1"/>
        <end position="50"/>
    </location>
</feature>
<evidence type="ECO:0000313" key="2">
    <source>
        <dbReference type="EMBL" id="PHH77174.1"/>
    </source>
</evidence>
<comment type="caution">
    <text evidence="2">The sequence shown here is derived from an EMBL/GenBank/DDBJ whole genome shotgun (WGS) entry which is preliminary data.</text>
</comment>
<sequence>MSEPNQIPDASSTGRRRSSGLLPAFDALHQHKRGSDAGTSRRVSMSDQQSKGGIFHQLFHKFVLPVYRLPVIS</sequence>
<reference evidence="2 3" key="1">
    <citation type="submission" date="2017-06" db="EMBL/GenBank/DDBJ databases">
        <title>Ant-infecting Ophiocordyceps genomes reveal a high diversity of potential behavioral manipulation genes and a possible major role for enterotoxins.</title>
        <authorList>
            <person name="De Bekker C."/>
            <person name="Evans H.C."/>
            <person name="Brachmann A."/>
            <person name="Hughes D.P."/>
        </authorList>
    </citation>
    <scope>NUCLEOTIDE SEQUENCE [LARGE SCALE GENOMIC DNA]</scope>
    <source>
        <strain evidence="2 3">Map16</strain>
    </source>
</reference>
<feature type="compositionally biased region" description="Polar residues" evidence="1">
    <location>
        <begin position="1"/>
        <end position="10"/>
    </location>
</feature>
<dbReference type="Proteomes" id="UP000226431">
    <property type="component" value="Unassembled WGS sequence"/>
</dbReference>
<proteinExistence type="predicted"/>
<accession>A0A2C5ZCL9</accession>
<dbReference type="OrthoDB" id="4158609at2759"/>
<evidence type="ECO:0000256" key="1">
    <source>
        <dbReference type="SAM" id="MobiDB-lite"/>
    </source>
</evidence>
<gene>
    <name evidence="2" type="ORF">CDD80_863</name>
</gene>
<evidence type="ECO:0000313" key="3">
    <source>
        <dbReference type="Proteomes" id="UP000226431"/>
    </source>
</evidence>
<dbReference type="AlphaFoldDB" id="A0A2C5ZCL9"/>
<dbReference type="EMBL" id="NJES01000130">
    <property type="protein sequence ID" value="PHH77174.1"/>
    <property type="molecule type" value="Genomic_DNA"/>
</dbReference>
<keyword evidence="3" id="KW-1185">Reference proteome</keyword>